<evidence type="ECO:0000313" key="5">
    <source>
        <dbReference type="Proteomes" id="UP000195442"/>
    </source>
</evidence>
<reference evidence="5" key="1">
    <citation type="submission" date="2017-02" db="EMBL/GenBank/DDBJ databases">
        <authorList>
            <person name="Daims H."/>
        </authorList>
    </citation>
    <scope>NUCLEOTIDE SEQUENCE [LARGE SCALE GENOMIC DNA]</scope>
</reference>
<keyword evidence="5" id="KW-1185">Reference proteome</keyword>
<dbReference type="EMBL" id="FUKJ01000242">
    <property type="protein sequence ID" value="SJM93231.1"/>
    <property type="molecule type" value="Genomic_DNA"/>
</dbReference>
<dbReference type="GO" id="GO:0006313">
    <property type="term" value="P:DNA transposition"/>
    <property type="evidence" value="ECO:0007669"/>
    <property type="project" value="InterPro"/>
</dbReference>
<dbReference type="RefSeq" id="WP_087147305.1">
    <property type="nucleotide sequence ID" value="NZ_FUKJ01000242.1"/>
</dbReference>
<gene>
    <name evidence="4" type="ORF">CRENPOLYSF2_3160004</name>
</gene>
<protein>
    <submittedName>
        <fullName evidence="4">Transposase</fullName>
    </submittedName>
</protein>
<evidence type="ECO:0000256" key="1">
    <source>
        <dbReference type="SAM" id="Coils"/>
    </source>
</evidence>
<dbReference type="Pfam" id="PF01548">
    <property type="entry name" value="DEDD_Tnp_IS110"/>
    <property type="match status" value="1"/>
</dbReference>
<dbReference type="InterPro" id="IPR002525">
    <property type="entry name" value="Transp_IS110-like_N"/>
</dbReference>
<organism evidence="4 5">
    <name type="scientific">Crenothrix polyspora</name>
    <dbReference type="NCBI Taxonomy" id="360316"/>
    <lineage>
        <taxon>Bacteria</taxon>
        <taxon>Pseudomonadati</taxon>
        <taxon>Pseudomonadota</taxon>
        <taxon>Gammaproteobacteria</taxon>
        <taxon>Methylococcales</taxon>
        <taxon>Crenotrichaceae</taxon>
        <taxon>Crenothrix</taxon>
    </lineage>
</organism>
<feature type="coiled-coil region" evidence="1">
    <location>
        <begin position="175"/>
        <end position="202"/>
    </location>
</feature>
<evidence type="ECO:0000313" key="4">
    <source>
        <dbReference type="EMBL" id="SJM93231.1"/>
    </source>
</evidence>
<feature type="domain" description="Transposase IS116/IS110/IS902 C-terminal" evidence="3">
    <location>
        <begin position="213"/>
        <end position="297"/>
    </location>
</feature>
<dbReference type="OrthoDB" id="9795150at2"/>
<dbReference type="GO" id="GO:0004803">
    <property type="term" value="F:transposase activity"/>
    <property type="evidence" value="ECO:0007669"/>
    <property type="project" value="InterPro"/>
</dbReference>
<dbReference type="PANTHER" id="PTHR33055">
    <property type="entry name" value="TRANSPOSASE FOR INSERTION SEQUENCE ELEMENT IS1111A"/>
    <property type="match status" value="1"/>
</dbReference>
<keyword evidence="1" id="KW-0175">Coiled coil</keyword>
<dbReference type="NCBIfam" id="NF033542">
    <property type="entry name" value="transpos_IS110"/>
    <property type="match status" value="1"/>
</dbReference>
<dbReference type="AlphaFoldDB" id="A0A1R4HB22"/>
<feature type="domain" description="Transposase IS110-like N-terminal" evidence="2">
    <location>
        <begin position="19"/>
        <end position="164"/>
    </location>
</feature>
<dbReference type="PANTHER" id="PTHR33055:SF3">
    <property type="entry name" value="PUTATIVE TRANSPOSASE FOR IS117-RELATED"/>
    <property type="match status" value="1"/>
</dbReference>
<name>A0A1R4HB22_9GAMM</name>
<accession>A0A1R4HB22</accession>
<dbReference type="InterPro" id="IPR003346">
    <property type="entry name" value="Transposase_20"/>
</dbReference>
<dbReference type="Pfam" id="PF02371">
    <property type="entry name" value="Transposase_20"/>
    <property type="match status" value="1"/>
</dbReference>
<dbReference type="GO" id="GO:0003677">
    <property type="term" value="F:DNA binding"/>
    <property type="evidence" value="ECO:0007669"/>
    <property type="project" value="InterPro"/>
</dbReference>
<sequence>MTNIEHKETSHKVKPELFAGIDVGAEELVLEIRKNGKPFNPQKFANTPSDRARLVNKLAKLPGIIVCLEATGVYHFDLSIALHDAGVLLMVVNPKASHNFAKVLMKNSKTDAVDASTLAEYAARMDFVAWTRPSDETLALRSFSRRINSLTGQKAAAKNHLHALNATSEIPKAVLKDAKLAITQLEKRIDNLTAEALILIGKYPELDRILLLLIGIKGIAQTSAIALMGELLLLPPGLSHREWVKFAGLDPKAFDSGKSVHKKTRLSKAGNRHIRAALYMPALSAKQHDPHIKAYFQHLVDNGKKPLQAVCAVMRKLLHAIHGMLKHNQPFDNTRFYAIPTCTN</sequence>
<proteinExistence type="predicted"/>
<dbReference type="InterPro" id="IPR047650">
    <property type="entry name" value="Transpos_IS110"/>
</dbReference>
<dbReference type="Proteomes" id="UP000195442">
    <property type="component" value="Unassembled WGS sequence"/>
</dbReference>
<evidence type="ECO:0000259" key="3">
    <source>
        <dbReference type="Pfam" id="PF02371"/>
    </source>
</evidence>
<evidence type="ECO:0000259" key="2">
    <source>
        <dbReference type="Pfam" id="PF01548"/>
    </source>
</evidence>